<comment type="caution">
    <text evidence="1">The sequence shown here is derived from an EMBL/GenBank/DDBJ whole genome shotgun (WGS) entry which is preliminary data.</text>
</comment>
<organism evidence="1 2">
    <name type="scientific">Adhaeribacter pallidiroseus</name>
    <dbReference type="NCBI Taxonomy" id="2072847"/>
    <lineage>
        <taxon>Bacteria</taxon>
        <taxon>Pseudomonadati</taxon>
        <taxon>Bacteroidota</taxon>
        <taxon>Cytophagia</taxon>
        <taxon>Cytophagales</taxon>
        <taxon>Hymenobacteraceae</taxon>
        <taxon>Adhaeribacter</taxon>
    </lineage>
</organism>
<dbReference type="EMBL" id="QASA01000001">
    <property type="protein sequence ID" value="RDC63287.1"/>
    <property type="molecule type" value="Genomic_DNA"/>
</dbReference>
<dbReference type="RefSeq" id="WP_115372618.1">
    <property type="nucleotide sequence ID" value="NZ_QASA01000001.1"/>
</dbReference>
<gene>
    <name evidence="1" type="ORF">AHMF7616_01889</name>
</gene>
<keyword evidence="2" id="KW-1185">Reference proteome</keyword>
<protein>
    <submittedName>
        <fullName evidence="1">Uncharacterized protein</fullName>
    </submittedName>
</protein>
<reference evidence="1 2" key="1">
    <citation type="submission" date="2018-04" db="EMBL/GenBank/DDBJ databases">
        <title>Adhaeribacter sp. HMF7616 genome sequencing and assembly.</title>
        <authorList>
            <person name="Kang H."/>
            <person name="Kang J."/>
            <person name="Cha I."/>
            <person name="Kim H."/>
            <person name="Joh K."/>
        </authorList>
    </citation>
    <scope>NUCLEOTIDE SEQUENCE [LARGE SCALE GENOMIC DNA]</scope>
    <source>
        <strain evidence="1 2">HMF7616</strain>
    </source>
</reference>
<evidence type="ECO:0000313" key="1">
    <source>
        <dbReference type="EMBL" id="RDC63287.1"/>
    </source>
</evidence>
<proteinExistence type="predicted"/>
<dbReference type="Proteomes" id="UP000253919">
    <property type="component" value="Unassembled WGS sequence"/>
</dbReference>
<name>A0A369QJ60_9BACT</name>
<sequence length="236" mass="26256">MTSSLTFAYALNSFEIVPADYTGNWQVIVTEPELGIRKRYILLGIAAANRGAVEVEYVVQHLAANDSIIKQEQKKFNAITQENQAYFYYLTLKLGEPIGERLDKMQVNGLLIDVYGFSYGIYGSDGNFYPPLSFTHQVEPNPQFLVSEGTPAILPTFDEETHYELTPYVPAVEPVYSYTATVTVSAHDGAAAEMVLYKLGDYQVQTSNVFENVPKGTYLLFVTTASSMPCTRIVVV</sequence>
<dbReference type="OrthoDB" id="1108781at2"/>
<dbReference type="AlphaFoldDB" id="A0A369QJ60"/>
<evidence type="ECO:0000313" key="2">
    <source>
        <dbReference type="Proteomes" id="UP000253919"/>
    </source>
</evidence>
<accession>A0A369QJ60</accession>